<organism evidence="3 4">
    <name type="scientific">Austwickia chelonae NBRC 105200</name>
    <dbReference type="NCBI Taxonomy" id="1184607"/>
    <lineage>
        <taxon>Bacteria</taxon>
        <taxon>Bacillati</taxon>
        <taxon>Actinomycetota</taxon>
        <taxon>Actinomycetes</taxon>
        <taxon>Micrococcales</taxon>
        <taxon>Dermatophilaceae</taxon>
        <taxon>Austwickia</taxon>
    </lineage>
</organism>
<feature type="region of interest" description="Disordered" evidence="1">
    <location>
        <begin position="1"/>
        <end position="30"/>
    </location>
</feature>
<feature type="transmembrane region" description="Helical" evidence="2">
    <location>
        <begin position="62"/>
        <end position="78"/>
    </location>
</feature>
<feature type="transmembrane region" description="Helical" evidence="2">
    <location>
        <begin position="39"/>
        <end position="56"/>
    </location>
</feature>
<keyword evidence="2" id="KW-0812">Transmembrane</keyword>
<keyword evidence="2" id="KW-0472">Membrane</keyword>
<feature type="transmembrane region" description="Helical" evidence="2">
    <location>
        <begin position="90"/>
        <end position="108"/>
    </location>
</feature>
<protein>
    <submittedName>
        <fullName evidence="3">Uncharacterized protein</fullName>
    </submittedName>
</protein>
<keyword evidence="2" id="KW-1133">Transmembrane helix</keyword>
<dbReference type="Proteomes" id="UP000008495">
    <property type="component" value="Unassembled WGS sequence"/>
</dbReference>
<dbReference type="AlphaFoldDB" id="K6W6V3"/>
<name>K6W6V3_9MICO</name>
<evidence type="ECO:0000313" key="4">
    <source>
        <dbReference type="Proteomes" id="UP000008495"/>
    </source>
</evidence>
<sequence>MSGSAYAEVTMTDSSPAEQVSCCSDPSESDRRRARTQRLVALAGASGLVVVLLGLVVGGWPGAVVVGLFVAGIVLHLVHSWRWLGLNNKLIRIAVIVLLTALAVVRAVPR</sequence>
<evidence type="ECO:0000313" key="3">
    <source>
        <dbReference type="EMBL" id="GAB77552.1"/>
    </source>
</evidence>
<accession>K6W6V3</accession>
<evidence type="ECO:0000256" key="2">
    <source>
        <dbReference type="SAM" id="Phobius"/>
    </source>
</evidence>
<keyword evidence="4" id="KW-1185">Reference proteome</keyword>
<evidence type="ECO:0000256" key="1">
    <source>
        <dbReference type="SAM" id="MobiDB-lite"/>
    </source>
</evidence>
<dbReference type="EMBL" id="BAGZ01000005">
    <property type="protein sequence ID" value="GAB77552.1"/>
    <property type="molecule type" value="Genomic_DNA"/>
</dbReference>
<comment type="caution">
    <text evidence="3">The sequence shown here is derived from an EMBL/GenBank/DDBJ whole genome shotgun (WGS) entry which is preliminary data.</text>
</comment>
<dbReference type="SUPFAM" id="SSF82866">
    <property type="entry name" value="Multidrug efflux transporter AcrB transmembrane domain"/>
    <property type="match status" value="1"/>
</dbReference>
<proteinExistence type="predicted"/>
<feature type="compositionally biased region" description="Polar residues" evidence="1">
    <location>
        <begin position="11"/>
        <end position="26"/>
    </location>
</feature>
<reference evidence="3 4" key="1">
    <citation type="submission" date="2012-08" db="EMBL/GenBank/DDBJ databases">
        <title>Whole genome shotgun sequence of Austwickia chelonae NBRC 105200.</title>
        <authorList>
            <person name="Yoshida I."/>
            <person name="Hosoyama A."/>
            <person name="Tsuchikane K."/>
            <person name="Katsumata H."/>
            <person name="Ando Y."/>
            <person name="Ohji S."/>
            <person name="Hamada M."/>
            <person name="Tamura T."/>
            <person name="Yamazoe A."/>
            <person name="Yamazaki S."/>
            <person name="Fujita N."/>
        </authorList>
    </citation>
    <scope>NUCLEOTIDE SEQUENCE [LARGE SCALE GENOMIC DNA]</scope>
    <source>
        <strain evidence="3 4">NBRC 105200</strain>
    </source>
</reference>
<gene>
    <name evidence="3" type="ORF">AUCHE_05_04640</name>
</gene>